<evidence type="ECO:0000256" key="1">
    <source>
        <dbReference type="SAM" id="MobiDB-lite"/>
    </source>
</evidence>
<dbReference type="AlphaFoldDB" id="A0A0S3R2F4"/>
<proteinExistence type="predicted"/>
<accession>A0A0S3R2F4</accession>
<dbReference type="Proteomes" id="UP000291084">
    <property type="component" value="Chromosome 1"/>
</dbReference>
<sequence>MQARLKVESQRERDRERVTRATTAKNERKVKRMAVESRLCGDGGEATVRCCESMAVDSFFFFFLFCRFFEFFWGMCFLH</sequence>
<keyword evidence="2" id="KW-1133">Transmembrane helix</keyword>
<keyword evidence="2" id="KW-0472">Membrane</keyword>
<keyword evidence="2" id="KW-0812">Transmembrane</keyword>
<reference evidence="3 4" key="1">
    <citation type="journal article" date="2015" name="Sci. Rep.">
        <title>The power of single molecule real-time sequencing technology in the de novo assembly of a eukaryotic genome.</title>
        <authorList>
            <person name="Sakai H."/>
            <person name="Naito K."/>
            <person name="Ogiso-Tanaka E."/>
            <person name="Takahashi Y."/>
            <person name="Iseki K."/>
            <person name="Muto C."/>
            <person name="Satou K."/>
            <person name="Teruya K."/>
            <person name="Shiroma A."/>
            <person name="Shimoji M."/>
            <person name="Hirano T."/>
            <person name="Itoh T."/>
            <person name="Kaga A."/>
            <person name="Tomooka N."/>
        </authorList>
    </citation>
    <scope>NUCLEOTIDE SEQUENCE [LARGE SCALE GENOMIC DNA]</scope>
    <source>
        <strain evidence="4">cv. Shumari</strain>
    </source>
</reference>
<organism evidence="3 4">
    <name type="scientific">Vigna angularis var. angularis</name>
    <dbReference type="NCBI Taxonomy" id="157739"/>
    <lineage>
        <taxon>Eukaryota</taxon>
        <taxon>Viridiplantae</taxon>
        <taxon>Streptophyta</taxon>
        <taxon>Embryophyta</taxon>
        <taxon>Tracheophyta</taxon>
        <taxon>Spermatophyta</taxon>
        <taxon>Magnoliopsida</taxon>
        <taxon>eudicotyledons</taxon>
        <taxon>Gunneridae</taxon>
        <taxon>Pentapetalae</taxon>
        <taxon>rosids</taxon>
        <taxon>fabids</taxon>
        <taxon>Fabales</taxon>
        <taxon>Fabaceae</taxon>
        <taxon>Papilionoideae</taxon>
        <taxon>50 kb inversion clade</taxon>
        <taxon>NPAAA clade</taxon>
        <taxon>indigoferoid/millettioid clade</taxon>
        <taxon>Phaseoleae</taxon>
        <taxon>Vigna</taxon>
    </lineage>
</organism>
<evidence type="ECO:0000313" key="3">
    <source>
        <dbReference type="EMBL" id="BAT74796.1"/>
    </source>
</evidence>
<dbReference type="EMBL" id="AP015034">
    <property type="protein sequence ID" value="BAT74796.1"/>
    <property type="molecule type" value="Genomic_DNA"/>
</dbReference>
<feature type="compositionally biased region" description="Basic and acidic residues" evidence="1">
    <location>
        <begin position="1"/>
        <end position="19"/>
    </location>
</feature>
<feature type="transmembrane region" description="Helical" evidence="2">
    <location>
        <begin position="59"/>
        <end position="78"/>
    </location>
</feature>
<gene>
    <name evidence="3" type="primary">Vigan.01G255700</name>
    <name evidence="3" type="ORF">VIGAN_01255700</name>
</gene>
<evidence type="ECO:0000313" key="4">
    <source>
        <dbReference type="Proteomes" id="UP000291084"/>
    </source>
</evidence>
<keyword evidence="4" id="KW-1185">Reference proteome</keyword>
<feature type="region of interest" description="Disordered" evidence="1">
    <location>
        <begin position="1"/>
        <end position="22"/>
    </location>
</feature>
<protein>
    <submittedName>
        <fullName evidence="3">Uncharacterized protein</fullName>
    </submittedName>
</protein>
<evidence type="ECO:0000256" key="2">
    <source>
        <dbReference type="SAM" id="Phobius"/>
    </source>
</evidence>
<name>A0A0S3R2F4_PHAAN</name>